<evidence type="ECO:0000313" key="3">
    <source>
        <dbReference type="Proteomes" id="UP001499863"/>
    </source>
</evidence>
<dbReference type="InterPro" id="IPR002372">
    <property type="entry name" value="PQQ_rpt_dom"/>
</dbReference>
<dbReference type="InterPro" id="IPR018391">
    <property type="entry name" value="PQQ_b-propeller_rpt"/>
</dbReference>
<dbReference type="Pfam" id="PF13360">
    <property type="entry name" value="PQQ_2"/>
    <property type="match status" value="1"/>
</dbReference>
<evidence type="ECO:0000259" key="1">
    <source>
        <dbReference type="Pfam" id="PF13360"/>
    </source>
</evidence>
<gene>
    <name evidence="2" type="ORF">GCM10009639_52430</name>
</gene>
<keyword evidence="3" id="KW-1185">Reference proteome</keyword>
<proteinExistence type="predicted"/>
<organism evidence="2 3">
    <name type="scientific">Kitasatospora putterlickiae</name>
    <dbReference type="NCBI Taxonomy" id="221725"/>
    <lineage>
        <taxon>Bacteria</taxon>
        <taxon>Bacillati</taxon>
        <taxon>Actinomycetota</taxon>
        <taxon>Actinomycetes</taxon>
        <taxon>Kitasatosporales</taxon>
        <taxon>Streptomycetaceae</taxon>
        <taxon>Kitasatospora</taxon>
    </lineage>
</organism>
<dbReference type="SMART" id="SM00564">
    <property type="entry name" value="PQQ"/>
    <property type="match status" value="1"/>
</dbReference>
<dbReference type="EMBL" id="BAAAKJ010000294">
    <property type="protein sequence ID" value="GAA1405461.1"/>
    <property type="molecule type" value="Genomic_DNA"/>
</dbReference>
<dbReference type="Gene3D" id="2.130.10.10">
    <property type="entry name" value="YVTN repeat-like/Quinoprotein amine dehydrogenase"/>
    <property type="match status" value="1"/>
</dbReference>
<comment type="caution">
    <text evidence="2">The sequence shown here is derived from an EMBL/GenBank/DDBJ whole genome shotgun (WGS) entry which is preliminary data.</text>
</comment>
<dbReference type="InterPro" id="IPR011047">
    <property type="entry name" value="Quinoprotein_ADH-like_sf"/>
</dbReference>
<dbReference type="Proteomes" id="UP001499863">
    <property type="component" value="Unassembled WGS sequence"/>
</dbReference>
<protein>
    <recommendedName>
        <fullName evidence="1">Pyrrolo-quinoline quinone repeat domain-containing protein</fullName>
    </recommendedName>
</protein>
<accession>A0ABN1YDB0</accession>
<sequence>MRALRLEDGTPHWSVLPGPGEEWRALPPVSDDFRVYVLRDDGLVTAHAADTGEQVWRFQLPFRLDRRCRPLLTSTSLVVPGPAHAGVSFIETTSGLPFNAFADSGPGIDVWSVSSDGTRLFAGHDSVLYCLGALPVP</sequence>
<dbReference type="SUPFAM" id="SSF50998">
    <property type="entry name" value="Quinoprotein alcohol dehydrogenase-like"/>
    <property type="match status" value="1"/>
</dbReference>
<feature type="domain" description="Pyrrolo-quinoline quinone repeat" evidence="1">
    <location>
        <begin position="3"/>
        <end position="73"/>
    </location>
</feature>
<evidence type="ECO:0000313" key="2">
    <source>
        <dbReference type="EMBL" id="GAA1405461.1"/>
    </source>
</evidence>
<dbReference type="InterPro" id="IPR015943">
    <property type="entry name" value="WD40/YVTN_repeat-like_dom_sf"/>
</dbReference>
<reference evidence="2 3" key="1">
    <citation type="journal article" date="2019" name="Int. J. Syst. Evol. Microbiol.">
        <title>The Global Catalogue of Microorganisms (GCM) 10K type strain sequencing project: providing services to taxonomists for standard genome sequencing and annotation.</title>
        <authorList>
            <consortium name="The Broad Institute Genomics Platform"/>
            <consortium name="The Broad Institute Genome Sequencing Center for Infectious Disease"/>
            <person name="Wu L."/>
            <person name="Ma J."/>
        </authorList>
    </citation>
    <scope>NUCLEOTIDE SEQUENCE [LARGE SCALE GENOMIC DNA]</scope>
    <source>
        <strain evidence="2 3">JCM 12393</strain>
    </source>
</reference>
<name>A0ABN1YDB0_9ACTN</name>